<protein>
    <submittedName>
        <fullName evidence="2">Si:ch1073-126c3.2</fullName>
    </submittedName>
</protein>
<reference evidence="2" key="1">
    <citation type="submission" date="2025-08" db="UniProtKB">
        <authorList>
            <consortium name="Ensembl"/>
        </authorList>
    </citation>
    <scope>IDENTIFICATION</scope>
</reference>
<keyword evidence="3" id="KW-1185">Reference proteome</keyword>
<sequence>MALTKTVIWLYSLAVLSSSAPQHETVAQNCSSQTTPLERLPEDLKVATECAEALLPAQTAQQTAALLLSTRNLEDALNRHQLKECQGAEPTKCPEAEVPDNGGLACVTVDNKRYCKPFCNHGYDFGFIRRSRLYDECSEQTGYKWDTQYTGGNKLADCNGKAVFY</sequence>
<evidence type="ECO:0000313" key="3">
    <source>
        <dbReference type="Proteomes" id="UP000261640"/>
    </source>
</evidence>
<accession>A0A7N8YKR7</accession>
<proteinExistence type="predicted"/>
<name>A0A7N8YKR7_9TELE</name>
<dbReference type="GeneTree" id="ENSGT00610000086460"/>
<feature type="signal peptide" evidence="1">
    <location>
        <begin position="1"/>
        <end position="19"/>
    </location>
</feature>
<dbReference type="Ensembl" id="ENSMAMT00000043484.1">
    <property type="protein sequence ID" value="ENSMAMP00000066401.1"/>
    <property type="gene ID" value="ENSMAMG00000007133.2"/>
</dbReference>
<feature type="chain" id="PRO_5031041696" evidence="1">
    <location>
        <begin position="20"/>
        <end position="165"/>
    </location>
</feature>
<reference evidence="2" key="2">
    <citation type="submission" date="2025-09" db="UniProtKB">
        <authorList>
            <consortium name="Ensembl"/>
        </authorList>
    </citation>
    <scope>IDENTIFICATION</scope>
</reference>
<keyword evidence="1" id="KW-0732">Signal</keyword>
<organism evidence="2 3">
    <name type="scientific">Mastacembelus armatus</name>
    <name type="common">zig-zag eel</name>
    <dbReference type="NCBI Taxonomy" id="205130"/>
    <lineage>
        <taxon>Eukaryota</taxon>
        <taxon>Metazoa</taxon>
        <taxon>Chordata</taxon>
        <taxon>Craniata</taxon>
        <taxon>Vertebrata</taxon>
        <taxon>Euteleostomi</taxon>
        <taxon>Actinopterygii</taxon>
        <taxon>Neopterygii</taxon>
        <taxon>Teleostei</taxon>
        <taxon>Neoteleostei</taxon>
        <taxon>Acanthomorphata</taxon>
        <taxon>Anabantaria</taxon>
        <taxon>Synbranchiformes</taxon>
        <taxon>Mastacembelidae</taxon>
        <taxon>Mastacembelus</taxon>
    </lineage>
</organism>
<dbReference type="AlphaFoldDB" id="A0A7N8YKR7"/>
<evidence type="ECO:0000256" key="1">
    <source>
        <dbReference type="SAM" id="SignalP"/>
    </source>
</evidence>
<evidence type="ECO:0000313" key="2">
    <source>
        <dbReference type="Ensembl" id="ENSMAMP00000066401.1"/>
    </source>
</evidence>
<dbReference type="Proteomes" id="UP000261640">
    <property type="component" value="Unplaced"/>
</dbReference>